<protein>
    <submittedName>
        <fullName evidence="1">Uncharacterized protein</fullName>
    </submittedName>
</protein>
<gene>
    <name evidence="1" type="ORF">ECB94_27245</name>
</gene>
<evidence type="ECO:0000313" key="1">
    <source>
        <dbReference type="EMBL" id="AYV25014.1"/>
    </source>
</evidence>
<dbReference type="EMBL" id="CP033579">
    <property type="protein sequence ID" value="AYV25014.1"/>
    <property type="molecule type" value="Genomic_DNA"/>
</dbReference>
<geneLocation type="plasmid" evidence="1">
    <name>unnamed</name>
</geneLocation>
<accession>A0A3G4VJM0</accession>
<dbReference type="RefSeq" id="WP_124942307.1">
    <property type="nucleotide sequence ID" value="NZ_CP033579.1"/>
</dbReference>
<keyword evidence="1" id="KW-0614">Plasmid</keyword>
<proteinExistence type="predicted"/>
<evidence type="ECO:0000313" key="2">
    <source>
        <dbReference type="Proteomes" id="UP000279760"/>
    </source>
</evidence>
<reference evidence="1 2" key="1">
    <citation type="submission" date="2018-11" db="EMBL/GenBank/DDBJ databases">
        <title>Complete Genome Sequence of Vbrio mediterranei 117-T6: a Potential Pathogen Bacteria Isolated from the Conchocelis of Pyropia.</title>
        <authorList>
            <person name="Liu Q."/>
        </authorList>
    </citation>
    <scope>NUCLEOTIDE SEQUENCE [LARGE SCALE GENOMIC DNA]</scope>
    <source>
        <strain evidence="1 2">117-T6</strain>
        <plasmid evidence="1 2">unnamed</plasmid>
    </source>
</reference>
<name>A0A3G4VJM0_9VIBR</name>
<organism evidence="1 2">
    <name type="scientific">Vibrio mediterranei</name>
    <dbReference type="NCBI Taxonomy" id="689"/>
    <lineage>
        <taxon>Bacteria</taxon>
        <taxon>Pseudomonadati</taxon>
        <taxon>Pseudomonadota</taxon>
        <taxon>Gammaproteobacteria</taxon>
        <taxon>Vibrionales</taxon>
        <taxon>Vibrionaceae</taxon>
        <taxon>Vibrio</taxon>
    </lineage>
</organism>
<dbReference type="AlphaFoldDB" id="A0A3G4VJM0"/>
<dbReference type="Proteomes" id="UP000279760">
    <property type="component" value="Plasmid unnamed"/>
</dbReference>
<sequence>MCANLATKCIDIFDTGGGKLFTNSPSVAYLDSIGGSAVNGRYTESGSYAPAGDVYQFNWYNVNELCVTYNTKRTGA</sequence>